<gene>
    <name evidence="2" type="ORF">HK097_000540</name>
</gene>
<sequence length="438" mass="49100">MTPEAEVEVDLDENEIENENSPLTPTSSHTSIHSLPGELWERIFIELSDQADTLLNVSRCCTLWAGVLMEPRFRARMLLKSSCPHLIFHHLRTRAPHLLTFEIAETLLTLGCVLPKYFVEQLFKEAQDAPESMPEGTVEFLVAQGYKRYGDKLRLSMAFMHGADGLTEGDFHDDDEITFEQMALEGPLADDPAEFEMSFSNAEIDLIILCKITQTHHYTPALQPPRTKYSWDDYWEKLLRLTRVDPKLAMHLMLHSGCDKKYANDKLVARAVQDPKTDLDRMKWMVEKGWEVSPGAVVEVLASPDVHVYTSDGKRGLELLRSLVSEGELKEYAEYALIPLLRDATRHGLRSADFLIEEFGIDEAGVGKAVFVNPYDVTCVRNRQGLGAAVVTTFGKAYGGMRDGLWQLMLGRYGVDHAFAAACLNDLVVGGAVAPPQQ</sequence>
<comment type="caution">
    <text evidence="2">The sequence shown here is derived from an EMBL/GenBank/DDBJ whole genome shotgun (WGS) entry which is preliminary data.</text>
</comment>
<evidence type="ECO:0000313" key="3">
    <source>
        <dbReference type="Proteomes" id="UP001212841"/>
    </source>
</evidence>
<evidence type="ECO:0000256" key="1">
    <source>
        <dbReference type="SAM" id="MobiDB-lite"/>
    </source>
</evidence>
<accession>A0AAD5S5D6</accession>
<evidence type="ECO:0008006" key="4">
    <source>
        <dbReference type="Google" id="ProtNLM"/>
    </source>
</evidence>
<dbReference type="AlphaFoldDB" id="A0AAD5S5D6"/>
<keyword evidence="3" id="KW-1185">Reference proteome</keyword>
<dbReference type="InterPro" id="IPR036047">
    <property type="entry name" value="F-box-like_dom_sf"/>
</dbReference>
<dbReference type="SUPFAM" id="SSF81383">
    <property type="entry name" value="F-box domain"/>
    <property type="match status" value="1"/>
</dbReference>
<feature type="region of interest" description="Disordered" evidence="1">
    <location>
        <begin position="1"/>
        <end position="30"/>
    </location>
</feature>
<feature type="compositionally biased region" description="Polar residues" evidence="1">
    <location>
        <begin position="19"/>
        <end position="30"/>
    </location>
</feature>
<dbReference type="EMBL" id="JADGJD010001098">
    <property type="protein sequence ID" value="KAJ3046755.1"/>
    <property type="molecule type" value="Genomic_DNA"/>
</dbReference>
<proteinExistence type="predicted"/>
<name>A0AAD5S5D6_9FUNG</name>
<feature type="non-terminal residue" evidence="2">
    <location>
        <position position="438"/>
    </location>
</feature>
<protein>
    <recommendedName>
        <fullName evidence="4">F-box domain-containing protein</fullName>
    </recommendedName>
</protein>
<evidence type="ECO:0000313" key="2">
    <source>
        <dbReference type="EMBL" id="KAJ3046755.1"/>
    </source>
</evidence>
<feature type="compositionally biased region" description="Acidic residues" evidence="1">
    <location>
        <begin position="1"/>
        <end position="18"/>
    </location>
</feature>
<organism evidence="2 3">
    <name type="scientific">Rhizophlyctis rosea</name>
    <dbReference type="NCBI Taxonomy" id="64517"/>
    <lineage>
        <taxon>Eukaryota</taxon>
        <taxon>Fungi</taxon>
        <taxon>Fungi incertae sedis</taxon>
        <taxon>Chytridiomycota</taxon>
        <taxon>Chytridiomycota incertae sedis</taxon>
        <taxon>Chytridiomycetes</taxon>
        <taxon>Rhizophlyctidales</taxon>
        <taxon>Rhizophlyctidaceae</taxon>
        <taxon>Rhizophlyctis</taxon>
    </lineage>
</organism>
<reference evidence="2" key="1">
    <citation type="submission" date="2020-05" db="EMBL/GenBank/DDBJ databases">
        <title>Phylogenomic resolution of chytrid fungi.</title>
        <authorList>
            <person name="Stajich J.E."/>
            <person name="Amses K."/>
            <person name="Simmons R."/>
            <person name="Seto K."/>
            <person name="Myers J."/>
            <person name="Bonds A."/>
            <person name="Quandt C.A."/>
            <person name="Barry K."/>
            <person name="Liu P."/>
            <person name="Grigoriev I."/>
            <person name="Longcore J.E."/>
            <person name="James T.Y."/>
        </authorList>
    </citation>
    <scope>NUCLEOTIDE SEQUENCE</scope>
    <source>
        <strain evidence="2">JEL0318</strain>
    </source>
</reference>
<dbReference type="Proteomes" id="UP001212841">
    <property type="component" value="Unassembled WGS sequence"/>
</dbReference>